<evidence type="ECO:0000256" key="2">
    <source>
        <dbReference type="SAM" id="SignalP"/>
    </source>
</evidence>
<evidence type="ECO:0000313" key="5">
    <source>
        <dbReference type="Proteomes" id="UP000541154"/>
    </source>
</evidence>
<dbReference type="Gene3D" id="3.50.4.10">
    <property type="entry name" value="Hepatocyte Growth Factor"/>
    <property type="match status" value="1"/>
</dbReference>
<dbReference type="Pfam" id="PF00024">
    <property type="entry name" value="PAN_1"/>
    <property type="match status" value="1"/>
</dbReference>
<feature type="domain" description="Apple" evidence="3">
    <location>
        <begin position="79"/>
        <end position="120"/>
    </location>
</feature>
<feature type="coiled-coil region" evidence="1">
    <location>
        <begin position="139"/>
        <end position="219"/>
    </location>
</feature>
<evidence type="ECO:0000256" key="1">
    <source>
        <dbReference type="SAM" id="Coils"/>
    </source>
</evidence>
<dbReference type="AlphaFoldDB" id="A0A8H6AAQ2"/>
<comment type="caution">
    <text evidence="4">The sequence shown here is derived from an EMBL/GenBank/DDBJ whole genome shotgun (WGS) entry which is preliminary data.</text>
</comment>
<keyword evidence="5" id="KW-1185">Reference proteome</keyword>
<feature type="signal peptide" evidence="2">
    <location>
        <begin position="1"/>
        <end position="20"/>
    </location>
</feature>
<feature type="chain" id="PRO_5034075321" description="Apple domain-containing protein" evidence="2">
    <location>
        <begin position="21"/>
        <end position="340"/>
    </location>
</feature>
<sequence length="340" mass="37246">MALKRIFWLWLYLLLTAALANQASLISDSTCLASSNVSPKTSYDACCPSKSQSGTGYVGNIQFRYQCGLTPDPAGEEVPHKVSSIHDCATLCAENTDCKAGTWDYQYGRCYLTTNMSGTKPSPLWVLLEKSTKSDCQKVEAALRQCKMAEDTCQSARKECESDHAECLRQQVELQRQKDALTKEKDYLIKENNDLTTKLDAAEKTNAQLQQERNTALTNYGTCHAQETQLRTAYATLQTQFQKTLPCPDGEELTMGGIRYKIYCGRGVSEAGFNGNHGGGVGDIGFHQCLSVCSADATCKGVNYWYYGDKPVCSLADIYENPPAGSGGYRCIGAVPVSPK</sequence>
<accession>A0A8H6AAQ2</accession>
<protein>
    <recommendedName>
        <fullName evidence="3">Apple domain-containing protein</fullName>
    </recommendedName>
</protein>
<gene>
    <name evidence="4" type="ORF">ETB97_005302</name>
</gene>
<organism evidence="4 5">
    <name type="scientific">Petromyces alliaceus</name>
    <name type="common">Aspergillus alliaceus</name>
    <dbReference type="NCBI Taxonomy" id="209559"/>
    <lineage>
        <taxon>Eukaryota</taxon>
        <taxon>Fungi</taxon>
        <taxon>Dikarya</taxon>
        <taxon>Ascomycota</taxon>
        <taxon>Pezizomycotina</taxon>
        <taxon>Eurotiomycetes</taxon>
        <taxon>Eurotiomycetidae</taxon>
        <taxon>Eurotiales</taxon>
        <taxon>Aspergillaceae</taxon>
        <taxon>Aspergillus</taxon>
        <taxon>Aspergillus subgen. Circumdati</taxon>
    </lineage>
</organism>
<keyword evidence="2" id="KW-0732">Signal</keyword>
<proteinExistence type="predicted"/>
<reference evidence="4 5" key="1">
    <citation type="submission" date="2019-04" db="EMBL/GenBank/DDBJ databases">
        <title>Aspergillus burnettii sp. nov., novel species from soil in southeast Queensland.</title>
        <authorList>
            <person name="Gilchrist C.L.M."/>
            <person name="Pitt J.I."/>
            <person name="Lange L."/>
            <person name="Lacey H.J."/>
            <person name="Vuong D."/>
            <person name="Midgley D.J."/>
            <person name="Greenfield P."/>
            <person name="Bradbury M."/>
            <person name="Lacey E."/>
            <person name="Busk P.K."/>
            <person name="Pilgaard B."/>
            <person name="Chooi Y.H."/>
            <person name="Piggott A.M."/>
        </authorList>
    </citation>
    <scope>NUCLEOTIDE SEQUENCE [LARGE SCALE GENOMIC DNA]</scope>
    <source>
        <strain evidence="4 5">FRR 5400</strain>
    </source>
</reference>
<evidence type="ECO:0000313" key="4">
    <source>
        <dbReference type="EMBL" id="KAF5865061.1"/>
    </source>
</evidence>
<dbReference type="InterPro" id="IPR003609">
    <property type="entry name" value="Pan_app"/>
</dbReference>
<dbReference type="SUPFAM" id="SSF57414">
    <property type="entry name" value="Hairpin loop containing domain-like"/>
    <property type="match status" value="1"/>
</dbReference>
<dbReference type="EMBL" id="SPNV01000024">
    <property type="protein sequence ID" value="KAF5865061.1"/>
    <property type="molecule type" value="Genomic_DNA"/>
</dbReference>
<dbReference type="Proteomes" id="UP000541154">
    <property type="component" value="Unassembled WGS sequence"/>
</dbReference>
<name>A0A8H6AAQ2_PETAA</name>
<keyword evidence="1" id="KW-0175">Coiled coil</keyword>
<evidence type="ECO:0000259" key="3">
    <source>
        <dbReference type="Pfam" id="PF00024"/>
    </source>
</evidence>